<evidence type="ECO:0000313" key="1">
    <source>
        <dbReference type="EMBL" id="RGT34940.1"/>
    </source>
</evidence>
<evidence type="ECO:0000313" key="2">
    <source>
        <dbReference type="Proteomes" id="UP000285159"/>
    </source>
</evidence>
<comment type="caution">
    <text evidence="1">The sequence shown here is derived from an EMBL/GenBank/DDBJ whole genome shotgun (WGS) entry which is preliminary data.</text>
</comment>
<dbReference type="EMBL" id="QRWP01000002">
    <property type="protein sequence ID" value="RGT34940.1"/>
    <property type="molecule type" value="Genomic_DNA"/>
</dbReference>
<organism evidence="1 2">
    <name type="scientific">Bacteroides clarus</name>
    <dbReference type="NCBI Taxonomy" id="626929"/>
    <lineage>
        <taxon>Bacteria</taxon>
        <taxon>Pseudomonadati</taxon>
        <taxon>Bacteroidota</taxon>
        <taxon>Bacteroidia</taxon>
        <taxon>Bacteroidales</taxon>
        <taxon>Bacteroidaceae</taxon>
        <taxon>Bacteroides</taxon>
    </lineage>
</organism>
<protein>
    <submittedName>
        <fullName evidence="1">Uncharacterized protein</fullName>
    </submittedName>
</protein>
<reference evidence="1 2" key="1">
    <citation type="submission" date="2018-08" db="EMBL/GenBank/DDBJ databases">
        <title>A genome reference for cultivated species of the human gut microbiota.</title>
        <authorList>
            <person name="Zou Y."/>
            <person name="Xue W."/>
            <person name="Luo G."/>
        </authorList>
    </citation>
    <scope>NUCLEOTIDE SEQUENCE [LARGE SCALE GENOMIC DNA]</scope>
    <source>
        <strain evidence="1 2">AF19-1AC</strain>
    </source>
</reference>
<gene>
    <name evidence="1" type="ORF">DWX38_03130</name>
</gene>
<proteinExistence type="predicted"/>
<accession>A0A412N919</accession>
<dbReference type="Proteomes" id="UP000285159">
    <property type="component" value="Unassembled WGS sequence"/>
</dbReference>
<dbReference type="InterPro" id="IPR012334">
    <property type="entry name" value="Pectin_lyas_fold"/>
</dbReference>
<name>A0A412N919_9BACE</name>
<sequence length="835" mass="95619">MNMRRTFILYILFYITTFLYAQQRYTPLDTTDPVMFFGDRITYQNKTITLGAKALYVDGQLSEEQVNRFPYVYNSINEAIKHVTSGTESEPMTIYIAPWVYWVDNPDDPNIRYPKKGEKLPFAIETDCPYLHFVGLTTDPRNVVLGANRGQSQGSYGNFTLMRCTGDGLAFYNLTLGNYCNIDLEYPLLSKLNRKRRMDTITQAQLVFALGDKNEAHNVHFLSRLNLNPLWGGKRTLFDRCYLEMTDDSLCKSAVYYKCDFTFFSSMPFGSTQPMGGAVLLDCDIWVKTVGDQYISKSNRGPASLIDVRYHCDHPIYLGWVREPQTDLRFYQANVTLNGQQIKLEQRNHKLTCDINNRTAIDAYRIIIDGDTLYNTYNLLCGNDCWDPMNVRSSIEKIEQQLSRSLTTLPIHLLITTSADTLIAEGSAVTLEAKTLKMGGYETQTPTLDFEYDKSLLRLERQGNKFQLYSISQRDTACNTTIIARTSSGLEGAHTITIYPKIEPAPAFTQLPNLSTNKEGKVTLNYKLNLTETKYDCSDIRWYRSPTAEDNDAILVKISPEKKPIRQYQLSKNDEGYYLIAEISPRHQVSRFGKSIRTVMKVTQVPQASYELETDFTDFPTQQQYQIKNGFWTVDGHHPKDIEYYKWEVDSVQNWYYGCIRGECGLLQSTRGARLRFTPIQSTYGNMKVDLQIASFKAGQGFGSATGQYMDICIKFDTRNLTGYALRIIRTTKYADAVDFYFVKYTNEKIEQISKAVTTICYRTPCYIHIENQGTLLKATARTDYPLDKKDTRAHKIDISAQMDECTTFGGFAIQHTGSGRGNSSCLQYLRIEWQ</sequence>
<dbReference type="Gene3D" id="2.160.20.10">
    <property type="entry name" value="Single-stranded right-handed beta-helix, Pectin lyase-like"/>
    <property type="match status" value="1"/>
</dbReference>
<dbReference type="AlphaFoldDB" id="A0A412N919"/>